<dbReference type="GO" id="GO:0016020">
    <property type="term" value="C:membrane"/>
    <property type="evidence" value="ECO:0007669"/>
    <property type="project" value="InterPro"/>
</dbReference>
<keyword evidence="1" id="KW-0808">Transferase</keyword>
<dbReference type="GO" id="GO:0000026">
    <property type="term" value="F:alpha-1,2-mannosyltransferase activity"/>
    <property type="evidence" value="ECO:0007669"/>
    <property type="project" value="TreeGrafter"/>
</dbReference>
<dbReference type="AlphaFoldDB" id="A0A1G2DVW3"/>
<evidence type="ECO:0000313" key="2">
    <source>
        <dbReference type="EMBL" id="OGZ17785.1"/>
    </source>
</evidence>
<dbReference type="SUPFAM" id="SSF53448">
    <property type="entry name" value="Nucleotide-diphospho-sugar transferases"/>
    <property type="match status" value="1"/>
</dbReference>
<dbReference type="InterPro" id="IPR002685">
    <property type="entry name" value="Glyco_trans_15"/>
</dbReference>
<organism evidence="2 3">
    <name type="scientific">Candidatus Nealsonbacteria bacterium RBG_13_37_56</name>
    <dbReference type="NCBI Taxonomy" id="1801661"/>
    <lineage>
        <taxon>Bacteria</taxon>
        <taxon>Candidatus Nealsoniibacteriota</taxon>
    </lineage>
</organism>
<evidence type="ECO:0008006" key="4">
    <source>
        <dbReference type="Google" id="ProtNLM"/>
    </source>
</evidence>
<dbReference type="Gene3D" id="3.90.550.10">
    <property type="entry name" value="Spore Coat Polysaccharide Biosynthesis Protein SpsA, Chain A"/>
    <property type="match status" value="1"/>
</dbReference>
<proteinExistence type="predicted"/>
<dbReference type="PANTHER" id="PTHR31121">
    <property type="entry name" value="ALPHA-1,2 MANNOSYLTRANSFERASE KTR1"/>
    <property type="match status" value="1"/>
</dbReference>
<dbReference type="PANTHER" id="PTHR31121:SF6">
    <property type="entry name" value="ALPHA-1,2 MANNOSYLTRANSFERASE KTR1"/>
    <property type="match status" value="1"/>
</dbReference>
<comment type="caution">
    <text evidence="2">The sequence shown here is derived from an EMBL/GenBank/DDBJ whole genome shotgun (WGS) entry which is preliminary data.</text>
</comment>
<dbReference type="Pfam" id="PF01793">
    <property type="entry name" value="Glyco_transf_15"/>
    <property type="match status" value="1"/>
</dbReference>
<protein>
    <recommendedName>
        <fullName evidence="4">Glycosyl transferase family 8</fullName>
    </recommendedName>
</protein>
<name>A0A1G2DVW3_9BACT</name>
<dbReference type="Proteomes" id="UP000178893">
    <property type="component" value="Unassembled WGS sequence"/>
</dbReference>
<evidence type="ECO:0000313" key="3">
    <source>
        <dbReference type="Proteomes" id="UP000178893"/>
    </source>
</evidence>
<evidence type="ECO:0000256" key="1">
    <source>
        <dbReference type="ARBA" id="ARBA00022679"/>
    </source>
</evidence>
<sequence>MKNSNKPKAIIWLMGARPCLKLALELLDKNFNNQYQYPVLVTTFGRQYSKRFIKKIHQEISPKIKFIELAKPEIPSHIREEELFYHRKEIDYVRKSFPRSRIGFLHTNQFVAGLAMEFPEIRKYDYVLKMDDDHFFVKKIGFDLFKFMDDNGYKFGAFALEKSDSQRQRDCQIGLRELAKEYIRENNIQLQSRSLDREGDWDSLVSRDPTVWAMSVFRNENWKNWWNRVNQSGGIYKYRWGDLEIHALYLRMYYPDSVWCDFDFYNKGIIKHGGYGMVHWSKFLKKLQFLKRICRKRYY</sequence>
<gene>
    <name evidence="2" type="ORF">A2V72_01960</name>
</gene>
<accession>A0A1G2DVW3</accession>
<dbReference type="GO" id="GO:0000032">
    <property type="term" value="P:cell wall mannoprotein biosynthetic process"/>
    <property type="evidence" value="ECO:0007669"/>
    <property type="project" value="TreeGrafter"/>
</dbReference>
<reference evidence="2 3" key="1">
    <citation type="journal article" date="2016" name="Nat. Commun.">
        <title>Thousands of microbial genomes shed light on interconnected biogeochemical processes in an aquifer system.</title>
        <authorList>
            <person name="Anantharaman K."/>
            <person name="Brown C.T."/>
            <person name="Hug L.A."/>
            <person name="Sharon I."/>
            <person name="Castelle C.J."/>
            <person name="Probst A.J."/>
            <person name="Thomas B.C."/>
            <person name="Singh A."/>
            <person name="Wilkins M.J."/>
            <person name="Karaoz U."/>
            <person name="Brodie E.L."/>
            <person name="Williams K.H."/>
            <person name="Hubbard S.S."/>
            <person name="Banfield J.F."/>
        </authorList>
    </citation>
    <scope>NUCLEOTIDE SEQUENCE [LARGE SCALE GENOMIC DNA]</scope>
</reference>
<dbReference type="GO" id="GO:0006487">
    <property type="term" value="P:protein N-linked glycosylation"/>
    <property type="evidence" value="ECO:0007669"/>
    <property type="project" value="TreeGrafter"/>
</dbReference>
<dbReference type="EMBL" id="MHLW01000026">
    <property type="protein sequence ID" value="OGZ17785.1"/>
    <property type="molecule type" value="Genomic_DNA"/>
</dbReference>
<dbReference type="InterPro" id="IPR029044">
    <property type="entry name" value="Nucleotide-diphossugar_trans"/>
</dbReference>